<dbReference type="PROSITE" id="PS51184">
    <property type="entry name" value="JMJC"/>
    <property type="match status" value="1"/>
</dbReference>
<proteinExistence type="predicted"/>
<dbReference type="Pfam" id="PF13621">
    <property type="entry name" value="Cupin_8"/>
    <property type="match status" value="1"/>
</dbReference>
<dbReference type="Gene3D" id="2.60.120.10">
    <property type="entry name" value="Jelly Rolls"/>
    <property type="match status" value="1"/>
</dbReference>
<gene>
    <name evidence="2" type="ORF">SISSUDRAFT_1019885</name>
</gene>
<sequence length="338" mass="38845">MSTLDPVLLQIAKESQEMNGDHYKVLDRLPSALEFLRLVHISRPVLFLESPVNEPAQFSDEFLLQRMGQNEISIAKTPSGRADAIVYSDGREYFAEPCTEKMTMQAFLNELTNTDASEVLYLQSQDGNVYRAEDFNEDLDKSERQRDSELKLLRDIVPPQVPFVTEALDQPPDAVNLWIGDERSITSIHADPYENIYTVVRGAKHFTLYPPTESCFMERRMYRRAEYQRPRPGALLVLRPNENSDDKIPWPSLVDPDQVSPLGSMPVRITVEVGQTLYLPAGWWHYVRQSNDHTGKCVAINWWYDMEMQGSRWLWLSFLKGELGDGEAFSEEDDSDTD</sequence>
<evidence type="ECO:0000259" key="1">
    <source>
        <dbReference type="PROSITE" id="PS51184"/>
    </source>
</evidence>
<evidence type="ECO:0000313" key="2">
    <source>
        <dbReference type="EMBL" id="KZT39599.1"/>
    </source>
</evidence>
<dbReference type="AlphaFoldDB" id="A0A166EHL4"/>
<dbReference type="InterPro" id="IPR041667">
    <property type="entry name" value="Cupin_8"/>
</dbReference>
<dbReference type="SUPFAM" id="SSF51197">
    <property type="entry name" value="Clavaminate synthase-like"/>
    <property type="match status" value="1"/>
</dbReference>
<dbReference type="EMBL" id="KV428043">
    <property type="protein sequence ID" value="KZT39599.1"/>
    <property type="molecule type" value="Genomic_DNA"/>
</dbReference>
<evidence type="ECO:0000313" key="3">
    <source>
        <dbReference type="Proteomes" id="UP000076798"/>
    </source>
</evidence>
<dbReference type="Proteomes" id="UP000076798">
    <property type="component" value="Unassembled WGS sequence"/>
</dbReference>
<dbReference type="PANTHER" id="PTHR12461">
    <property type="entry name" value="HYPOXIA-INDUCIBLE FACTOR 1 ALPHA INHIBITOR-RELATED"/>
    <property type="match status" value="1"/>
</dbReference>
<organism evidence="2 3">
    <name type="scientific">Sistotremastrum suecicum HHB10207 ss-3</name>
    <dbReference type="NCBI Taxonomy" id="1314776"/>
    <lineage>
        <taxon>Eukaryota</taxon>
        <taxon>Fungi</taxon>
        <taxon>Dikarya</taxon>
        <taxon>Basidiomycota</taxon>
        <taxon>Agaricomycotina</taxon>
        <taxon>Agaricomycetes</taxon>
        <taxon>Sistotremastrales</taxon>
        <taxon>Sistotremastraceae</taxon>
        <taxon>Sistotremastrum</taxon>
    </lineage>
</organism>
<dbReference type="InterPro" id="IPR014710">
    <property type="entry name" value="RmlC-like_jellyroll"/>
</dbReference>
<dbReference type="OrthoDB" id="424465at2759"/>
<dbReference type="SMART" id="SM00558">
    <property type="entry name" value="JmjC"/>
    <property type="match status" value="1"/>
</dbReference>
<dbReference type="PANTHER" id="PTHR12461:SF99">
    <property type="entry name" value="BIFUNCTIONAL PEPTIDASE AND (3S)-LYSYL HYDROXYLASE JMJD7"/>
    <property type="match status" value="1"/>
</dbReference>
<reference evidence="2 3" key="1">
    <citation type="journal article" date="2016" name="Mol. Biol. Evol.">
        <title>Comparative Genomics of Early-Diverging Mushroom-Forming Fungi Provides Insights into the Origins of Lignocellulose Decay Capabilities.</title>
        <authorList>
            <person name="Nagy L.G."/>
            <person name="Riley R."/>
            <person name="Tritt A."/>
            <person name="Adam C."/>
            <person name="Daum C."/>
            <person name="Floudas D."/>
            <person name="Sun H."/>
            <person name="Yadav J.S."/>
            <person name="Pangilinan J."/>
            <person name="Larsson K.H."/>
            <person name="Matsuura K."/>
            <person name="Barry K."/>
            <person name="Labutti K."/>
            <person name="Kuo R."/>
            <person name="Ohm R.A."/>
            <person name="Bhattacharya S.S."/>
            <person name="Shirouzu T."/>
            <person name="Yoshinaga Y."/>
            <person name="Martin F.M."/>
            <person name="Grigoriev I.V."/>
            <person name="Hibbett D.S."/>
        </authorList>
    </citation>
    <scope>NUCLEOTIDE SEQUENCE [LARGE SCALE GENOMIC DNA]</scope>
    <source>
        <strain evidence="2 3">HHB10207 ss-3</strain>
    </source>
</reference>
<dbReference type="STRING" id="1314776.A0A166EHL4"/>
<accession>A0A166EHL4</accession>
<keyword evidence="3" id="KW-1185">Reference proteome</keyword>
<name>A0A166EHL4_9AGAM</name>
<protein>
    <submittedName>
        <fullName evidence="2">Clavaminate synthase-like protein</fullName>
    </submittedName>
</protein>
<dbReference type="InterPro" id="IPR003347">
    <property type="entry name" value="JmjC_dom"/>
</dbReference>
<feature type="domain" description="JmjC" evidence="1">
    <location>
        <begin position="130"/>
        <end position="319"/>
    </location>
</feature>